<protein>
    <recommendedName>
        <fullName evidence="2">GGDEF domain-containing protein</fullName>
    </recommendedName>
</protein>
<feature type="transmembrane region" description="Helical" evidence="1">
    <location>
        <begin position="66"/>
        <end position="88"/>
    </location>
</feature>
<dbReference type="InterPro" id="IPR000160">
    <property type="entry name" value="GGDEF_dom"/>
</dbReference>
<dbReference type="Proteomes" id="UP000053244">
    <property type="component" value="Unassembled WGS sequence"/>
</dbReference>
<keyword evidence="1" id="KW-1133">Transmembrane helix</keyword>
<organism evidence="3 4">
    <name type="scientific">Actinoplanes awajinensis subsp. mycoplanecinus</name>
    <dbReference type="NCBI Taxonomy" id="135947"/>
    <lineage>
        <taxon>Bacteria</taxon>
        <taxon>Bacillati</taxon>
        <taxon>Actinomycetota</taxon>
        <taxon>Actinomycetes</taxon>
        <taxon>Micromonosporales</taxon>
        <taxon>Micromonosporaceae</taxon>
        <taxon>Actinoplanes</taxon>
    </lineage>
</organism>
<sequence>MRWPRATAPAWIVHAGLLVCALGAVVAYLPAGAGGRATIYTVVVVASILLFVQALLAGHLRHRRPWLVAIAGLVLLLADHLIWPYWIIDGHLGRAEGRPADLMLAAAHGLFMVGAGMAVRARMSADASGIVDGAMFGVCAGGVLWAGVFQPHMPADATPLGMTQVLIDVLALCAVTGCLLRMAAAATGPARGTIHYLLVTVLLTAGAPAAGALGVPYRGTWSGLLMMLAFMTMAAGAVHPGAPMVVEPQAVVERRASRFRLGWLGLALSVNPAIAAVQALRGIGAADPLLPISMLLVIPLVLVRFKQLSGQRDKAEQVLAFQASHDELTGLVNRRQIMADIDRALDRRQAVTLLLCDLDGFKPINDRHGHAAGDEVLRTVAARLTALVGPDGEVGRLGGDEFLVLCRSGTESDIAGLQDLIRSTVLAPIPLPGGVPVTVGVTIGAARAAAGSGLDRAGLIAQADTAMYAGKPGHRQHTAA</sequence>
<feature type="transmembrane region" description="Helical" evidence="1">
    <location>
        <begin position="196"/>
        <end position="215"/>
    </location>
</feature>
<keyword evidence="1" id="KW-0472">Membrane</keyword>
<proteinExistence type="predicted"/>
<dbReference type="AlphaFoldDB" id="A0A124G931"/>
<keyword evidence="4" id="KW-1185">Reference proteome</keyword>
<feature type="transmembrane region" description="Helical" evidence="1">
    <location>
        <begin position="289"/>
        <end position="305"/>
    </location>
</feature>
<dbReference type="Pfam" id="PF00990">
    <property type="entry name" value="GGDEF"/>
    <property type="match status" value="1"/>
</dbReference>
<dbReference type="SUPFAM" id="SSF55073">
    <property type="entry name" value="Nucleotide cyclase"/>
    <property type="match status" value="1"/>
</dbReference>
<dbReference type="Gene3D" id="3.30.70.270">
    <property type="match status" value="1"/>
</dbReference>
<feature type="transmembrane region" description="Helical" evidence="1">
    <location>
        <begin position="100"/>
        <end position="118"/>
    </location>
</feature>
<feature type="transmembrane region" description="Helical" evidence="1">
    <location>
        <begin position="161"/>
        <end position="184"/>
    </location>
</feature>
<dbReference type="InterPro" id="IPR052163">
    <property type="entry name" value="DGC-Regulatory_Protein"/>
</dbReference>
<dbReference type="EMBL" id="LLZH01000294">
    <property type="protein sequence ID" value="KUL27880.1"/>
    <property type="molecule type" value="Genomic_DNA"/>
</dbReference>
<reference evidence="3 4" key="1">
    <citation type="submission" date="2015-10" db="EMBL/GenBank/DDBJ databases">
        <authorList>
            <person name="Gilbert D.G."/>
        </authorList>
    </citation>
    <scope>NUCLEOTIDE SEQUENCE [LARGE SCALE GENOMIC DNA]</scope>
    <source>
        <strain evidence="3 4">NRRL B-16712</strain>
    </source>
</reference>
<feature type="transmembrane region" description="Helical" evidence="1">
    <location>
        <begin position="261"/>
        <end position="283"/>
    </location>
</feature>
<dbReference type="PROSITE" id="PS50887">
    <property type="entry name" value="GGDEF"/>
    <property type="match status" value="1"/>
</dbReference>
<dbReference type="CDD" id="cd01949">
    <property type="entry name" value="GGDEF"/>
    <property type="match status" value="1"/>
</dbReference>
<dbReference type="InterPro" id="IPR043128">
    <property type="entry name" value="Rev_trsase/Diguanyl_cyclase"/>
</dbReference>
<evidence type="ECO:0000313" key="4">
    <source>
        <dbReference type="Proteomes" id="UP000053244"/>
    </source>
</evidence>
<dbReference type="OrthoDB" id="3278283at2"/>
<dbReference type="PANTHER" id="PTHR46663:SF2">
    <property type="entry name" value="GGDEF DOMAIN-CONTAINING PROTEIN"/>
    <property type="match status" value="1"/>
</dbReference>
<accession>A0A124G931</accession>
<keyword evidence="1" id="KW-0812">Transmembrane</keyword>
<dbReference type="SMART" id="SM00267">
    <property type="entry name" value="GGDEF"/>
    <property type="match status" value="1"/>
</dbReference>
<name>A0A124G931_9ACTN</name>
<feature type="transmembrane region" description="Helical" evidence="1">
    <location>
        <begin position="12"/>
        <end position="31"/>
    </location>
</feature>
<dbReference type="NCBIfam" id="TIGR00254">
    <property type="entry name" value="GGDEF"/>
    <property type="match status" value="1"/>
</dbReference>
<feature type="transmembrane region" description="Helical" evidence="1">
    <location>
        <begin position="221"/>
        <end position="240"/>
    </location>
</feature>
<dbReference type="InterPro" id="IPR029787">
    <property type="entry name" value="Nucleotide_cyclase"/>
</dbReference>
<feature type="domain" description="GGDEF" evidence="2">
    <location>
        <begin position="349"/>
        <end position="480"/>
    </location>
</feature>
<evidence type="ECO:0000313" key="3">
    <source>
        <dbReference type="EMBL" id="KUL27880.1"/>
    </source>
</evidence>
<evidence type="ECO:0000256" key="1">
    <source>
        <dbReference type="SAM" id="Phobius"/>
    </source>
</evidence>
<dbReference type="RefSeq" id="WP_067699772.1">
    <property type="nucleotide sequence ID" value="NZ_LLZH01000294.1"/>
</dbReference>
<gene>
    <name evidence="3" type="ORF">ADL15_34175</name>
</gene>
<comment type="caution">
    <text evidence="3">The sequence shown here is derived from an EMBL/GenBank/DDBJ whole genome shotgun (WGS) entry which is preliminary data.</text>
</comment>
<feature type="transmembrane region" description="Helical" evidence="1">
    <location>
        <begin position="37"/>
        <end position="57"/>
    </location>
</feature>
<dbReference type="PANTHER" id="PTHR46663">
    <property type="entry name" value="DIGUANYLATE CYCLASE DGCT-RELATED"/>
    <property type="match status" value="1"/>
</dbReference>
<feature type="transmembrane region" description="Helical" evidence="1">
    <location>
        <begin position="130"/>
        <end position="149"/>
    </location>
</feature>
<evidence type="ECO:0000259" key="2">
    <source>
        <dbReference type="PROSITE" id="PS50887"/>
    </source>
</evidence>